<organism evidence="2 3">
    <name type="scientific">Rhizobium miluonense</name>
    <dbReference type="NCBI Taxonomy" id="411945"/>
    <lineage>
        <taxon>Bacteria</taxon>
        <taxon>Pseudomonadati</taxon>
        <taxon>Pseudomonadota</taxon>
        <taxon>Alphaproteobacteria</taxon>
        <taxon>Hyphomicrobiales</taxon>
        <taxon>Rhizobiaceae</taxon>
        <taxon>Rhizobium/Agrobacterium group</taxon>
        <taxon>Rhizobium</taxon>
    </lineage>
</organism>
<gene>
    <name evidence="2" type="ORF">GA0061102_107128</name>
</gene>
<dbReference type="SUPFAM" id="SSF88723">
    <property type="entry name" value="PIN domain-like"/>
    <property type="match status" value="1"/>
</dbReference>
<feature type="domain" description="PIN" evidence="1">
    <location>
        <begin position="4"/>
        <end position="127"/>
    </location>
</feature>
<dbReference type="InterPro" id="IPR002716">
    <property type="entry name" value="PIN_dom"/>
</dbReference>
<dbReference type="EMBL" id="FMAH01000071">
    <property type="protein sequence ID" value="SCB49150.1"/>
    <property type="molecule type" value="Genomic_DNA"/>
</dbReference>
<protein>
    <submittedName>
        <fullName evidence="2">PIN domain nuclease, a component of toxin-antitoxin system (PIN domain)</fullName>
    </submittedName>
</protein>
<dbReference type="Proteomes" id="UP000199435">
    <property type="component" value="Unassembled WGS sequence"/>
</dbReference>
<evidence type="ECO:0000313" key="2">
    <source>
        <dbReference type="EMBL" id="SCB49150.1"/>
    </source>
</evidence>
<dbReference type="InterPro" id="IPR041705">
    <property type="entry name" value="PIN_Sll0205"/>
</dbReference>
<dbReference type="STRING" id="411945.GA0061102_107128"/>
<dbReference type="PANTHER" id="PTHR36173">
    <property type="entry name" value="RIBONUCLEASE VAPC16-RELATED"/>
    <property type="match status" value="1"/>
</dbReference>
<reference evidence="3" key="1">
    <citation type="submission" date="2016-08" db="EMBL/GenBank/DDBJ databases">
        <authorList>
            <person name="Varghese N."/>
            <person name="Submissions Spin"/>
        </authorList>
    </citation>
    <scope>NUCLEOTIDE SEQUENCE [LARGE SCALE GENOMIC DNA]</scope>
    <source>
        <strain evidence="3">HAMBI 2971</strain>
    </source>
</reference>
<dbReference type="PANTHER" id="PTHR36173:SF1">
    <property type="entry name" value="RIBONUCLEASE VAPC22"/>
    <property type="match status" value="1"/>
</dbReference>
<evidence type="ECO:0000259" key="1">
    <source>
        <dbReference type="Pfam" id="PF01850"/>
    </source>
</evidence>
<evidence type="ECO:0000313" key="3">
    <source>
        <dbReference type="Proteomes" id="UP000199435"/>
    </source>
</evidence>
<proteinExistence type="predicted"/>
<dbReference type="Gene3D" id="3.40.50.1010">
    <property type="entry name" value="5'-nuclease"/>
    <property type="match status" value="1"/>
</dbReference>
<name>A0A1C3XA47_9HYPH</name>
<sequence length="141" mass="15261">MAGVLLDTHALYWLVSGEIALTDEALVAIGTAQDEGTLFVSPITVWELALAVKKPKNAPQLGDRTVKEWFRVAIKELSAKIVPIGPQIALEAANMIATTDHKDPGDCYIISTAKMKKVPVVTRDLMIRGISETGYIDVVVC</sequence>
<dbReference type="OrthoDB" id="9798990at2"/>
<dbReference type="Pfam" id="PF01850">
    <property type="entry name" value="PIN"/>
    <property type="match status" value="1"/>
</dbReference>
<dbReference type="InterPro" id="IPR029060">
    <property type="entry name" value="PIN-like_dom_sf"/>
</dbReference>
<dbReference type="InterPro" id="IPR052919">
    <property type="entry name" value="TA_system_RNase"/>
</dbReference>
<accession>A0A1C3XA47</accession>
<dbReference type="AlphaFoldDB" id="A0A1C3XA47"/>
<dbReference type="RefSeq" id="WP_092856348.1">
    <property type="nucleotide sequence ID" value="NZ_FMAH01000071.1"/>
</dbReference>
<dbReference type="CDD" id="cd09872">
    <property type="entry name" value="PIN_Sll0205-like"/>
    <property type="match status" value="1"/>
</dbReference>
<keyword evidence="3" id="KW-1185">Reference proteome</keyword>